<proteinExistence type="predicted"/>
<protein>
    <submittedName>
        <fullName evidence="1">Uncharacterized protein</fullName>
    </submittedName>
</protein>
<name>A0A4S8Q085_9ACTN</name>
<dbReference type="AlphaFoldDB" id="A0A4S8Q085"/>
<gene>
    <name evidence="1" type="ORF">FAB82_25365</name>
</gene>
<reference evidence="2" key="1">
    <citation type="submission" date="2019-04" db="EMBL/GenBank/DDBJ databases">
        <title>Nocardioides xinjiangensis sp. nov.</title>
        <authorList>
            <person name="Liu S."/>
        </authorList>
    </citation>
    <scope>NUCLEOTIDE SEQUENCE [LARGE SCALE GENOMIC DNA]</scope>
    <source>
        <strain evidence="2">18</strain>
    </source>
</reference>
<evidence type="ECO:0000313" key="2">
    <source>
        <dbReference type="Proteomes" id="UP000308760"/>
    </source>
</evidence>
<comment type="caution">
    <text evidence="1">The sequence shown here is derived from an EMBL/GenBank/DDBJ whole genome shotgun (WGS) entry which is preliminary data.</text>
</comment>
<dbReference type="EMBL" id="STGY01000083">
    <property type="protein sequence ID" value="THV33474.1"/>
    <property type="molecule type" value="Genomic_DNA"/>
</dbReference>
<keyword evidence="2" id="KW-1185">Reference proteome</keyword>
<evidence type="ECO:0000313" key="1">
    <source>
        <dbReference type="EMBL" id="THV33474.1"/>
    </source>
</evidence>
<dbReference type="OrthoDB" id="5195466at2"/>
<dbReference type="RefSeq" id="WP_136537355.1">
    <property type="nucleotide sequence ID" value="NZ_STGY01000083.1"/>
</dbReference>
<accession>A0A4S8Q085</accession>
<organism evidence="1 2">
    <name type="scientific">Glycomyces buryatensis</name>
    <dbReference type="NCBI Taxonomy" id="2570927"/>
    <lineage>
        <taxon>Bacteria</taxon>
        <taxon>Bacillati</taxon>
        <taxon>Actinomycetota</taxon>
        <taxon>Actinomycetes</taxon>
        <taxon>Glycomycetales</taxon>
        <taxon>Glycomycetaceae</taxon>
        <taxon>Glycomyces</taxon>
    </lineage>
</organism>
<reference evidence="1 2" key="2">
    <citation type="submission" date="2019-05" db="EMBL/GenBank/DDBJ databases">
        <title>Glycomyces buryatensis sp. nov.</title>
        <authorList>
            <person name="Nikitina E."/>
        </authorList>
    </citation>
    <scope>NUCLEOTIDE SEQUENCE [LARGE SCALE GENOMIC DNA]</scope>
    <source>
        <strain evidence="1 2">18</strain>
    </source>
</reference>
<sequence>MPNKRHARRTHRDAARLAQAGNHGPALAIFALTAAEYRAWLTIHPDDTGVIADLADLLALTARSDAATGSHTAAEAALAESLDLLTGLDTPPHLLTALQLDLAEAHLRCGRLISAVTLADSAIRSFDDNTRPTDAAFIDLACALARNARILAVAADPDLAVGAADQAARMLMAGPGPGLDGAEARTRLRSVLALAVGLHTGAGRHRLAAAAADRLARHFPDEGTSDPAPAALTLRAALHTAGRLGVYADAPLIERLCPDPAAPDAPPAVSARCDPALAAITLHATAGAVASLRFSHAGLSWRLATEVHYLLDAADRQGERGLRLNFRDHGPVWLAMLLDLTDAVGPTGPLAEDLAVVLDDLVARLVSRHAADDRNGLIARARQYIATHPPGHGLVPAATIAALRLFKDGPAHTASSRH</sequence>
<dbReference type="Proteomes" id="UP000308760">
    <property type="component" value="Unassembled WGS sequence"/>
</dbReference>